<comment type="caution">
    <text evidence="2">The sequence shown here is derived from an EMBL/GenBank/DDBJ whole genome shotgun (WGS) entry which is preliminary data.</text>
</comment>
<gene>
    <name evidence="2" type="ORF">WMY93_005463</name>
</gene>
<reference evidence="3" key="1">
    <citation type="submission" date="2024-04" db="EMBL/GenBank/DDBJ databases">
        <title>Salinicola lusitanus LLJ914,a marine bacterium isolated from the Okinawa Trough.</title>
        <authorList>
            <person name="Li J."/>
        </authorList>
    </citation>
    <scope>NUCLEOTIDE SEQUENCE [LARGE SCALE GENOMIC DNA]</scope>
</reference>
<keyword evidence="3" id="KW-1185">Reference proteome</keyword>
<organism evidence="2 3">
    <name type="scientific">Mugilogobius chulae</name>
    <name type="common">yellowstripe goby</name>
    <dbReference type="NCBI Taxonomy" id="88201"/>
    <lineage>
        <taxon>Eukaryota</taxon>
        <taxon>Metazoa</taxon>
        <taxon>Chordata</taxon>
        <taxon>Craniata</taxon>
        <taxon>Vertebrata</taxon>
        <taxon>Euteleostomi</taxon>
        <taxon>Actinopterygii</taxon>
        <taxon>Neopterygii</taxon>
        <taxon>Teleostei</taxon>
        <taxon>Neoteleostei</taxon>
        <taxon>Acanthomorphata</taxon>
        <taxon>Gobiaria</taxon>
        <taxon>Gobiiformes</taxon>
        <taxon>Gobioidei</taxon>
        <taxon>Gobiidae</taxon>
        <taxon>Gobionellinae</taxon>
        <taxon>Mugilogobius</taxon>
    </lineage>
</organism>
<dbReference type="EMBL" id="JBBPFD010000004">
    <property type="protein sequence ID" value="KAK7929068.1"/>
    <property type="molecule type" value="Genomic_DNA"/>
</dbReference>
<proteinExistence type="predicted"/>
<feature type="compositionally biased region" description="Basic and acidic residues" evidence="1">
    <location>
        <begin position="191"/>
        <end position="202"/>
    </location>
</feature>
<accession>A0AAW0PNB3</accession>
<evidence type="ECO:0000256" key="1">
    <source>
        <dbReference type="SAM" id="MobiDB-lite"/>
    </source>
</evidence>
<sequence length="244" mass="26700">MCSLSRRRSRMGRAPPLFFGTRKYGNRALCARPRHSLRPQRPGEATEIPPHAVPGLSWVAHCVIKYPEKAEASAQTEVRSLYEASFPATARIAAPALSKRGRNPSADALVVLWGQRVRHGHQTRSRHRLGARSKGRKSLTRSQHRGTQAFQASDPCPERTDGSAAGPDGGPGLTGRLVSKSQSGAFSPPWGEKRTLGIERPQRNGANPGRRSSADGRLQKKRSRTVASRRAGRQEILGGDVQRR</sequence>
<name>A0AAW0PNB3_9GOBI</name>
<feature type="compositionally biased region" description="Basic residues" evidence="1">
    <location>
        <begin position="118"/>
        <end position="144"/>
    </location>
</feature>
<evidence type="ECO:0000313" key="3">
    <source>
        <dbReference type="Proteomes" id="UP001460270"/>
    </source>
</evidence>
<dbReference type="AlphaFoldDB" id="A0AAW0PNB3"/>
<protein>
    <submittedName>
        <fullName evidence="2">Uncharacterized protein</fullName>
    </submittedName>
</protein>
<feature type="region of interest" description="Disordered" evidence="1">
    <location>
        <begin position="118"/>
        <end position="244"/>
    </location>
</feature>
<dbReference type="Proteomes" id="UP001460270">
    <property type="component" value="Unassembled WGS sequence"/>
</dbReference>
<evidence type="ECO:0000313" key="2">
    <source>
        <dbReference type="EMBL" id="KAK7929068.1"/>
    </source>
</evidence>